<sequence length="241" mass="27907">MSRDRLLHLTEYLDVVENSSQPNRNDSNFDRAFKVRHLLDIAKENFRTTGKEEKLSVDEQIMLFKGRSVMKQHMPKKPNRWGYKMFILTGGKSEPVEEVIVNLSEEQRPTPHKVIPLEQTLKKSCVVEANDSGGIIEQLEEKTNSVLKSQFQKHQSIISSSCEYLYMSKHTVDQSPSLNTTPKPNIIGIFFSTNFGRKLLNNKLLPYMDVLLASLAFLILLITWYYFIKKRERNQNATLVK</sequence>
<evidence type="ECO:0000313" key="4">
    <source>
        <dbReference type="Proteomes" id="UP000663844"/>
    </source>
</evidence>
<dbReference type="PANTHER" id="PTHR47272">
    <property type="entry name" value="DDE_TNP_1_7 DOMAIN-CONTAINING PROTEIN"/>
    <property type="match status" value="1"/>
</dbReference>
<organism evidence="3 4">
    <name type="scientific">Adineta steineri</name>
    <dbReference type="NCBI Taxonomy" id="433720"/>
    <lineage>
        <taxon>Eukaryota</taxon>
        <taxon>Metazoa</taxon>
        <taxon>Spiralia</taxon>
        <taxon>Gnathifera</taxon>
        <taxon>Rotifera</taxon>
        <taxon>Eurotatoria</taxon>
        <taxon>Bdelloidea</taxon>
        <taxon>Adinetida</taxon>
        <taxon>Adinetidae</taxon>
        <taxon>Adineta</taxon>
    </lineage>
</organism>
<dbReference type="InterPro" id="IPR029526">
    <property type="entry name" value="PGBD"/>
</dbReference>
<accession>A0A819X6D0</accession>
<dbReference type="PANTHER" id="PTHR47272:SF1">
    <property type="entry name" value="PIGGYBAC TRANSPOSABLE ELEMENT-DERIVED PROTEIN 3-LIKE"/>
    <property type="match status" value="1"/>
</dbReference>
<name>A0A819X6D0_9BILA</name>
<dbReference type="AlphaFoldDB" id="A0A819X6D0"/>
<evidence type="ECO:0000256" key="1">
    <source>
        <dbReference type="SAM" id="Phobius"/>
    </source>
</evidence>
<dbReference type="Pfam" id="PF13843">
    <property type="entry name" value="DDE_Tnp_1_7"/>
    <property type="match status" value="1"/>
</dbReference>
<keyword evidence="1" id="KW-0812">Transmembrane</keyword>
<reference evidence="3" key="1">
    <citation type="submission" date="2021-02" db="EMBL/GenBank/DDBJ databases">
        <authorList>
            <person name="Nowell W R."/>
        </authorList>
    </citation>
    <scope>NUCLEOTIDE SEQUENCE</scope>
</reference>
<protein>
    <recommendedName>
        <fullName evidence="2">PiggyBac transposable element-derived protein domain-containing protein</fullName>
    </recommendedName>
</protein>
<keyword evidence="1" id="KW-1133">Transmembrane helix</keyword>
<feature type="domain" description="PiggyBac transposable element-derived protein" evidence="2">
    <location>
        <begin position="1"/>
        <end position="91"/>
    </location>
</feature>
<evidence type="ECO:0000259" key="2">
    <source>
        <dbReference type="Pfam" id="PF13843"/>
    </source>
</evidence>
<dbReference type="Proteomes" id="UP000663844">
    <property type="component" value="Unassembled WGS sequence"/>
</dbReference>
<evidence type="ECO:0000313" key="3">
    <source>
        <dbReference type="EMBL" id="CAF4135912.1"/>
    </source>
</evidence>
<keyword evidence="1" id="KW-0472">Membrane</keyword>
<dbReference type="EMBL" id="CAJOAZ010006483">
    <property type="protein sequence ID" value="CAF4135912.1"/>
    <property type="molecule type" value="Genomic_DNA"/>
</dbReference>
<feature type="transmembrane region" description="Helical" evidence="1">
    <location>
        <begin position="204"/>
        <end position="227"/>
    </location>
</feature>
<comment type="caution">
    <text evidence="3">The sequence shown here is derived from an EMBL/GenBank/DDBJ whole genome shotgun (WGS) entry which is preliminary data.</text>
</comment>
<proteinExistence type="predicted"/>
<gene>
    <name evidence="3" type="ORF">OXD698_LOCUS37273</name>
</gene>